<dbReference type="InterPro" id="IPR011330">
    <property type="entry name" value="Glyco_hydro/deAcase_b/a-brl"/>
</dbReference>
<name>A0AAE3KDJ7_9GAMM</name>
<dbReference type="Pfam" id="PF01522">
    <property type="entry name" value="Polysacc_deac_1"/>
    <property type="match status" value="1"/>
</dbReference>
<dbReference type="RefSeq" id="WP_253484423.1">
    <property type="nucleotide sequence ID" value="NZ_JALJXV010000012.1"/>
</dbReference>
<dbReference type="GO" id="GO:0005975">
    <property type="term" value="P:carbohydrate metabolic process"/>
    <property type="evidence" value="ECO:0007669"/>
    <property type="project" value="InterPro"/>
</dbReference>
<dbReference type="GO" id="GO:0016810">
    <property type="term" value="F:hydrolase activity, acting on carbon-nitrogen (but not peptide) bonds"/>
    <property type="evidence" value="ECO:0007669"/>
    <property type="project" value="InterPro"/>
</dbReference>
<dbReference type="AlphaFoldDB" id="A0AAE3KDJ7"/>
<dbReference type="Proteomes" id="UP001205843">
    <property type="component" value="Unassembled WGS sequence"/>
</dbReference>
<keyword evidence="3" id="KW-1185">Reference proteome</keyword>
<dbReference type="SUPFAM" id="SSF88713">
    <property type="entry name" value="Glycoside hydrolase/deacetylase"/>
    <property type="match status" value="1"/>
</dbReference>
<reference evidence="2" key="1">
    <citation type="submission" date="2022-03" db="EMBL/GenBank/DDBJ databases">
        <title>Genomic Encyclopedia of Type Strains, Phase III (KMG-III): the genomes of soil and plant-associated and newly described type strains.</title>
        <authorList>
            <person name="Whitman W."/>
        </authorList>
    </citation>
    <scope>NUCLEOTIDE SEQUENCE</scope>
    <source>
        <strain evidence="2">ANL 6-2</strain>
    </source>
</reference>
<dbReference type="InterPro" id="IPR002509">
    <property type="entry name" value="NODB_dom"/>
</dbReference>
<dbReference type="Gene3D" id="3.20.20.370">
    <property type="entry name" value="Glycoside hydrolase/deacetylase"/>
    <property type="match status" value="1"/>
</dbReference>
<accession>A0AAE3KDJ7</accession>
<protein>
    <submittedName>
        <fullName evidence="2">Peptidoglycan/xylan/chitin deacetylase (PgdA/CDA1 family)</fullName>
    </submittedName>
</protein>
<dbReference type="EMBL" id="JALJXV010000012">
    <property type="protein sequence ID" value="MCP1676924.1"/>
    <property type="molecule type" value="Genomic_DNA"/>
</dbReference>
<sequence length="308" mass="35512">MSLDDDYLRYAWRRHGYDHDWYEWSMLHERPAVRWPENKPLALWLNVSVQFFPLNQRNIPFKVPNGMTMPYPDLRHFSLREYGNRVGIYRVLKALDHYGVTPTFAVNTQVAERMPYLRDALVERGDEILCHGWNMDHQHYGGQDRDEEAELVKRAVGGLRDLTGRDIRGWLSPARVHSPNTPGLLVENGIQWFGDWVNDDMPYPFRTDKGVLHAIPLSTELEDQFILCNNLHSEASWAEQIADACDFLLAEARQQGGRLLALNIHPWLMGQPHRIGYLEQVLAHVMGSGQVWSASASDILARCQASQE</sequence>
<feature type="domain" description="NodB homology" evidence="1">
    <location>
        <begin position="90"/>
        <end position="190"/>
    </location>
</feature>
<dbReference type="CDD" id="cd10979">
    <property type="entry name" value="CE4_PuuE_like"/>
    <property type="match status" value="1"/>
</dbReference>
<evidence type="ECO:0000313" key="3">
    <source>
        <dbReference type="Proteomes" id="UP001205843"/>
    </source>
</evidence>
<organism evidence="2 3">
    <name type="scientific">Natronocella acetinitrilica</name>
    <dbReference type="NCBI Taxonomy" id="414046"/>
    <lineage>
        <taxon>Bacteria</taxon>
        <taxon>Pseudomonadati</taxon>
        <taxon>Pseudomonadota</taxon>
        <taxon>Gammaproteobacteria</taxon>
        <taxon>Chromatiales</taxon>
        <taxon>Ectothiorhodospiraceae</taxon>
        <taxon>Natronocella</taxon>
    </lineage>
</organism>
<evidence type="ECO:0000313" key="2">
    <source>
        <dbReference type="EMBL" id="MCP1676924.1"/>
    </source>
</evidence>
<dbReference type="PANTHER" id="PTHR43123:SF4">
    <property type="entry name" value="POLYSACCHARIDE DEACETYLASE"/>
    <property type="match status" value="1"/>
</dbReference>
<gene>
    <name evidence="2" type="ORF">J2T57_004098</name>
</gene>
<proteinExistence type="predicted"/>
<dbReference type="PANTHER" id="PTHR43123">
    <property type="entry name" value="POLYSACCHARIDE DEACETYLASE-RELATED"/>
    <property type="match status" value="1"/>
</dbReference>
<evidence type="ECO:0000259" key="1">
    <source>
        <dbReference type="Pfam" id="PF01522"/>
    </source>
</evidence>
<comment type="caution">
    <text evidence="2">The sequence shown here is derived from an EMBL/GenBank/DDBJ whole genome shotgun (WGS) entry which is preliminary data.</text>
</comment>